<gene>
    <name evidence="1" type="ORF">IKC_06021</name>
</gene>
<evidence type="ECO:0000313" key="2">
    <source>
        <dbReference type="Proteomes" id="UP000014028"/>
    </source>
</evidence>
<dbReference type="AlphaFoldDB" id="A0A9W5R1Y4"/>
<dbReference type="Proteomes" id="UP000014028">
    <property type="component" value="Unassembled WGS sequence"/>
</dbReference>
<organism evidence="1 2">
    <name type="scientific">Bacillus cereus VD184</name>
    <dbReference type="NCBI Taxonomy" id="1053242"/>
    <lineage>
        <taxon>Bacteria</taxon>
        <taxon>Bacillati</taxon>
        <taxon>Bacillota</taxon>
        <taxon>Bacilli</taxon>
        <taxon>Bacillales</taxon>
        <taxon>Bacillaceae</taxon>
        <taxon>Bacillus</taxon>
        <taxon>Bacillus cereus group</taxon>
    </lineage>
</organism>
<name>A0A9W5R1Y4_BACCE</name>
<reference evidence="1 2" key="1">
    <citation type="submission" date="2012-12" db="EMBL/GenBank/DDBJ databases">
        <title>The Genome Sequence of Bacillus cereus VD184.</title>
        <authorList>
            <consortium name="The Broad Institute Genome Sequencing Platform"/>
            <consortium name="The Broad Institute Genome Sequencing Center for Infectious Disease"/>
            <person name="Feldgarden M."/>
            <person name="Van der Auwera G.A."/>
            <person name="Mahillon J."/>
            <person name="Duprez V."/>
            <person name="Timmery S."/>
            <person name="Mattelet C."/>
            <person name="Dierick K."/>
            <person name="Sun M."/>
            <person name="Yu Z."/>
            <person name="Zhu L."/>
            <person name="Hu X."/>
            <person name="Shank E.B."/>
            <person name="Swiecicka I."/>
            <person name="Hansen B.M."/>
            <person name="Andrup L."/>
            <person name="Walker B."/>
            <person name="Young S.K."/>
            <person name="Zeng Q."/>
            <person name="Gargeya S."/>
            <person name="Fitzgerald M."/>
            <person name="Haas B."/>
            <person name="Abouelleil A."/>
            <person name="Alvarado L."/>
            <person name="Arachchi H.M."/>
            <person name="Berlin A.M."/>
            <person name="Chapman S.B."/>
            <person name="Dewar J."/>
            <person name="Goldberg J."/>
            <person name="Griggs A."/>
            <person name="Gujja S."/>
            <person name="Hansen M."/>
            <person name="Howarth C."/>
            <person name="Imamovic A."/>
            <person name="Larimer J."/>
            <person name="McCowan C."/>
            <person name="Murphy C."/>
            <person name="Neiman D."/>
            <person name="Pearson M."/>
            <person name="Priest M."/>
            <person name="Roberts A."/>
            <person name="Saif S."/>
            <person name="Shea T."/>
            <person name="Sisk P."/>
            <person name="Sykes S."/>
            <person name="Wortman J."/>
            <person name="Nusbaum C."/>
            <person name="Birren B."/>
        </authorList>
    </citation>
    <scope>NUCLEOTIDE SEQUENCE [LARGE SCALE GENOMIC DNA]</scope>
    <source>
        <strain evidence="1 2">VD184</strain>
    </source>
</reference>
<accession>A0A9W5R1Y4</accession>
<dbReference type="RefSeq" id="WP_016123668.1">
    <property type="nucleotide sequence ID" value="NZ_KB976840.1"/>
</dbReference>
<comment type="caution">
    <text evidence="1">The sequence shown here is derived from an EMBL/GenBank/DDBJ whole genome shotgun (WGS) entry which is preliminary data.</text>
</comment>
<evidence type="ECO:0000313" key="1">
    <source>
        <dbReference type="EMBL" id="EOQ04519.1"/>
    </source>
</evidence>
<sequence length="116" mass="13251">MRKINDVQPGKTFTVKVPVDADQQTLEFLNKKRDITRNKLVYSILDKEAKKENGKEISIRLSFSLTTVEKEKLLDPMAVKSLEVFVKALIGMEKTKILEVHDEIDMAALDGLINYE</sequence>
<protein>
    <submittedName>
        <fullName evidence="1">Uncharacterized protein</fullName>
    </submittedName>
</protein>
<proteinExistence type="predicted"/>
<dbReference type="EMBL" id="AHFK01000088">
    <property type="protein sequence ID" value="EOQ04519.1"/>
    <property type="molecule type" value="Genomic_DNA"/>
</dbReference>